<sequence length="117" mass="13268">MQTAGHEREVTSLYRAVAKAELDDLALAGFRQHPEGLSFEAKLFATSPEDAARFGRDNFHFDEVPFHVIEMRVPTTIAEQFEWLTLDFKPAVSVSGELLPLLNRHAMVREITPISMR</sequence>
<reference evidence="1 2" key="1">
    <citation type="journal article" date="2014" name="Nature">
        <title>An environmental bacterial taxon with a large and distinct metabolic repertoire.</title>
        <authorList>
            <person name="Wilson M.C."/>
            <person name="Mori T."/>
            <person name="Ruckert C."/>
            <person name="Uria A.R."/>
            <person name="Helf M.J."/>
            <person name="Takada K."/>
            <person name="Gernert C."/>
            <person name="Steffens U.A."/>
            <person name="Heycke N."/>
            <person name="Schmitt S."/>
            <person name="Rinke C."/>
            <person name="Helfrich E.J."/>
            <person name="Brachmann A.O."/>
            <person name="Gurgui C."/>
            <person name="Wakimoto T."/>
            <person name="Kracht M."/>
            <person name="Crusemann M."/>
            <person name="Hentschel U."/>
            <person name="Abe I."/>
            <person name="Matsunaga S."/>
            <person name="Kalinowski J."/>
            <person name="Takeyama H."/>
            <person name="Piel J."/>
        </authorList>
    </citation>
    <scope>NUCLEOTIDE SEQUENCE [LARGE SCALE GENOMIC DNA]</scope>
    <source>
        <strain evidence="2">TSY2</strain>
    </source>
</reference>
<organism evidence="1 2">
    <name type="scientific">Candidatus Entotheonella gemina</name>
    <dbReference type="NCBI Taxonomy" id="1429439"/>
    <lineage>
        <taxon>Bacteria</taxon>
        <taxon>Pseudomonadati</taxon>
        <taxon>Nitrospinota/Tectimicrobiota group</taxon>
        <taxon>Candidatus Tectimicrobiota</taxon>
        <taxon>Candidatus Entotheonellia</taxon>
        <taxon>Candidatus Entotheonellales</taxon>
        <taxon>Candidatus Entotheonellaceae</taxon>
        <taxon>Candidatus Entotheonella</taxon>
    </lineage>
</organism>
<dbReference type="EMBL" id="AZHX01002629">
    <property type="protein sequence ID" value="ETW93545.1"/>
    <property type="molecule type" value="Genomic_DNA"/>
</dbReference>
<proteinExistence type="predicted"/>
<accession>W4L784</accession>
<protein>
    <submittedName>
        <fullName evidence="1">Uncharacterized protein</fullName>
    </submittedName>
</protein>
<keyword evidence="2" id="KW-1185">Reference proteome</keyword>
<gene>
    <name evidence="1" type="ORF">ETSY2_51260</name>
</gene>
<name>W4L784_9BACT</name>
<dbReference type="HOGENOM" id="CLU_2080477_0_0_7"/>
<dbReference type="AlphaFoldDB" id="W4L784"/>
<evidence type="ECO:0000313" key="2">
    <source>
        <dbReference type="Proteomes" id="UP000019140"/>
    </source>
</evidence>
<comment type="caution">
    <text evidence="1">The sequence shown here is derived from an EMBL/GenBank/DDBJ whole genome shotgun (WGS) entry which is preliminary data.</text>
</comment>
<evidence type="ECO:0000313" key="1">
    <source>
        <dbReference type="EMBL" id="ETW93545.1"/>
    </source>
</evidence>
<dbReference type="Proteomes" id="UP000019140">
    <property type="component" value="Unassembled WGS sequence"/>
</dbReference>